<evidence type="ECO:0000256" key="14">
    <source>
        <dbReference type="ARBA" id="ARBA00023157"/>
    </source>
</evidence>
<dbReference type="GO" id="GO:0030225">
    <property type="term" value="P:macrophage differentiation"/>
    <property type="evidence" value="ECO:0007669"/>
    <property type="project" value="UniProtKB-ARBA"/>
</dbReference>
<feature type="chain" id="PRO_5029513790" description="Macrophage colony-stimulating factor 1" evidence="22">
    <location>
        <begin position="33"/>
        <end position="254"/>
    </location>
</feature>
<protein>
    <recommendedName>
        <fullName evidence="18">Macrophage colony-stimulating factor 1</fullName>
    </recommendedName>
    <alternativeName>
        <fullName evidence="19">Proteoglycan macrophage colony-stimulating factor</fullName>
    </alternativeName>
</protein>
<evidence type="ECO:0000256" key="19">
    <source>
        <dbReference type="ARBA" id="ARBA00075266"/>
    </source>
</evidence>
<keyword evidence="14" id="KW-1015">Disulfide bond</keyword>
<keyword evidence="6" id="KW-0399">Innate immunity</keyword>
<dbReference type="GO" id="GO:0005125">
    <property type="term" value="F:cytokine activity"/>
    <property type="evidence" value="ECO:0007669"/>
    <property type="project" value="UniProtKB-KW"/>
</dbReference>
<dbReference type="GO" id="GO:0008083">
    <property type="term" value="F:growth factor activity"/>
    <property type="evidence" value="ECO:0007669"/>
    <property type="project" value="UniProtKB-KW"/>
</dbReference>
<gene>
    <name evidence="23" type="ORF">HJG59_003397</name>
</gene>
<keyword evidence="24" id="KW-1185">Reference proteome</keyword>
<keyword evidence="8 22" id="KW-0732">Signal</keyword>
<evidence type="ECO:0000256" key="18">
    <source>
        <dbReference type="ARBA" id="ARBA00074392"/>
    </source>
</evidence>
<evidence type="ECO:0000256" key="21">
    <source>
        <dbReference type="SAM" id="Phobius"/>
    </source>
</evidence>
<dbReference type="AlphaFoldDB" id="A0A7J8CQE1"/>
<dbReference type="PANTHER" id="PTHR10058">
    <property type="entry name" value="MACROPHAGE COLONY STIMULATING FACTOR"/>
    <property type="match status" value="1"/>
</dbReference>
<keyword evidence="4" id="KW-0202">Cytokine</keyword>
<dbReference type="SUPFAM" id="SSF47266">
    <property type="entry name" value="4-helical cytokines"/>
    <property type="match status" value="1"/>
</dbReference>
<dbReference type="Proteomes" id="UP000550707">
    <property type="component" value="Unassembled WGS sequence"/>
</dbReference>
<reference evidence="23 24" key="1">
    <citation type="journal article" date="2020" name="Nature">
        <title>Six reference-quality genomes reveal evolution of bat adaptations.</title>
        <authorList>
            <person name="Jebb D."/>
            <person name="Huang Z."/>
            <person name="Pippel M."/>
            <person name="Hughes G.M."/>
            <person name="Lavrichenko K."/>
            <person name="Devanna P."/>
            <person name="Winkler S."/>
            <person name="Jermiin L.S."/>
            <person name="Skirmuntt E.C."/>
            <person name="Katzourakis A."/>
            <person name="Burkitt-Gray L."/>
            <person name="Ray D.A."/>
            <person name="Sullivan K.A.M."/>
            <person name="Roscito J.G."/>
            <person name="Kirilenko B.M."/>
            <person name="Davalos L.M."/>
            <person name="Corthals A.P."/>
            <person name="Power M.L."/>
            <person name="Jones G."/>
            <person name="Ransome R.D."/>
            <person name="Dechmann D.K.N."/>
            <person name="Locatelli A.G."/>
            <person name="Puechmaille S.J."/>
            <person name="Fedrigo O."/>
            <person name="Jarvis E.D."/>
            <person name="Hiller M."/>
            <person name="Vernes S.C."/>
            <person name="Myers E.W."/>
            <person name="Teeling E.C."/>
        </authorList>
    </citation>
    <scope>NUCLEOTIDE SEQUENCE [LARGE SCALE GENOMIC DNA]</scope>
    <source>
        <strain evidence="23">MMolMol1</strain>
        <tissue evidence="23">Muscle</tissue>
    </source>
</reference>
<evidence type="ECO:0000256" key="12">
    <source>
        <dbReference type="ARBA" id="ARBA00023030"/>
    </source>
</evidence>
<evidence type="ECO:0000313" key="23">
    <source>
        <dbReference type="EMBL" id="KAF6413045.1"/>
    </source>
</evidence>
<keyword evidence="3" id="KW-1003">Cell membrane</keyword>
<dbReference type="FunFam" id="1.20.1250.10:FF:000010">
    <property type="entry name" value="Macrophage colony-stimulating factor 1"/>
    <property type="match status" value="1"/>
</dbReference>
<feature type="compositionally biased region" description="Basic and acidic residues" evidence="20">
    <location>
        <begin position="245"/>
        <end position="254"/>
    </location>
</feature>
<keyword evidence="15" id="KW-0325">Glycoprotein</keyword>
<evidence type="ECO:0000256" key="8">
    <source>
        <dbReference type="ARBA" id="ARBA00022729"/>
    </source>
</evidence>
<keyword evidence="13 21" id="KW-0472">Membrane</keyword>
<comment type="subcellular location">
    <subcellularLocation>
        <location evidence="2">Cell membrane</location>
        <topology evidence="2">Single-pass type I membrane protein</topology>
    </subcellularLocation>
    <subcellularLocation>
        <location evidence="1">Secreted</location>
        <location evidence="1">Extracellular space</location>
    </subcellularLocation>
</comment>
<evidence type="ECO:0000256" key="20">
    <source>
        <dbReference type="SAM" id="MobiDB-lite"/>
    </source>
</evidence>
<dbReference type="GO" id="GO:0042802">
    <property type="term" value="F:identical protein binding"/>
    <property type="evidence" value="ECO:0007669"/>
    <property type="project" value="UniProtKB-ARBA"/>
</dbReference>
<evidence type="ECO:0000256" key="4">
    <source>
        <dbReference type="ARBA" id="ARBA00022514"/>
    </source>
</evidence>
<evidence type="ECO:0000256" key="17">
    <source>
        <dbReference type="ARBA" id="ARBA00059895"/>
    </source>
</evidence>
<evidence type="ECO:0000313" key="24">
    <source>
        <dbReference type="Proteomes" id="UP000550707"/>
    </source>
</evidence>
<accession>A0A7J8CQE1</accession>
<evidence type="ECO:0000256" key="15">
    <source>
        <dbReference type="ARBA" id="ARBA00023180"/>
    </source>
</evidence>
<evidence type="ECO:0000256" key="16">
    <source>
        <dbReference type="ARBA" id="ARBA00023198"/>
    </source>
</evidence>
<name>A0A7J8CQE1_MOLMO</name>
<dbReference type="GO" id="GO:0030316">
    <property type="term" value="P:osteoclast differentiation"/>
    <property type="evidence" value="ECO:0007669"/>
    <property type="project" value="UniProtKB-ARBA"/>
</dbReference>
<feature type="region of interest" description="Disordered" evidence="20">
    <location>
        <begin position="227"/>
        <end position="254"/>
    </location>
</feature>
<feature type="compositionally biased region" description="Basic and acidic residues" evidence="20">
    <location>
        <begin position="227"/>
        <end position="238"/>
    </location>
</feature>
<evidence type="ECO:0000256" key="1">
    <source>
        <dbReference type="ARBA" id="ARBA00004239"/>
    </source>
</evidence>
<keyword evidence="11 21" id="KW-1133">Transmembrane helix</keyword>
<dbReference type="EMBL" id="JACASF010000020">
    <property type="protein sequence ID" value="KAF6413045.1"/>
    <property type="molecule type" value="Genomic_DNA"/>
</dbReference>
<keyword evidence="5" id="KW-0964">Secreted</keyword>
<keyword evidence="16" id="KW-0395">Inflammatory response</keyword>
<dbReference type="GO" id="GO:0005886">
    <property type="term" value="C:plasma membrane"/>
    <property type="evidence" value="ECO:0007669"/>
    <property type="project" value="UniProtKB-SubCell"/>
</dbReference>
<sequence>MTARGAAGRCPPTTWLGPRLLLVCLLVSRSITEEESKHCSHMIGDGHLQLLQQLIDSQMETSCKIPFVFVAQDQLKDPVCYIKKAFFLVQDIMEETISFKDNTSNAIALVKLQELSVRLKDCFPKIYEEQDKACVQNFSESPLWLLEKIKNVFNETKNLLKKDQDIFSKNCSDSFAKCSIPGQVQQSSDPQPRSFVFRLLVPGVILVLLAVGGLLFYRWRRRSHRESQTVDSPMERPEGSPLTQDEDRQVEMPV</sequence>
<dbReference type="InterPro" id="IPR009079">
    <property type="entry name" value="4_helix_cytokine-like_core"/>
</dbReference>
<keyword evidence="12" id="KW-0339">Growth factor</keyword>
<proteinExistence type="predicted"/>
<evidence type="ECO:0000256" key="22">
    <source>
        <dbReference type="SAM" id="SignalP"/>
    </source>
</evidence>
<keyword evidence="9" id="KW-0391">Immunity</keyword>
<evidence type="ECO:0000256" key="6">
    <source>
        <dbReference type="ARBA" id="ARBA00022588"/>
    </source>
</evidence>
<evidence type="ECO:0000256" key="13">
    <source>
        <dbReference type="ARBA" id="ARBA00023136"/>
    </source>
</evidence>
<dbReference type="GO" id="GO:0045651">
    <property type="term" value="P:positive regulation of macrophage differentiation"/>
    <property type="evidence" value="ECO:0007669"/>
    <property type="project" value="TreeGrafter"/>
</dbReference>
<evidence type="ECO:0000256" key="5">
    <source>
        <dbReference type="ARBA" id="ARBA00022525"/>
    </source>
</evidence>
<evidence type="ECO:0000256" key="7">
    <source>
        <dbReference type="ARBA" id="ARBA00022692"/>
    </source>
</evidence>
<evidence type="ECO:0000256" key="2">
    <source>
        <dbReference type="ARBA" id="ARBA00004251"/>
    </source>
</evidence>
<evidence type="ECO:0000256" key="11">
    <source>
        <dbReference type="ARBA" id="ARBA00022989"/>
    </source>
</evidence>
<keyword evidence="7 21" id="KW-0812">Transmembrane</keyword>
<feature type="signal peptide" evidence="22">
    <location>
        <begin position="1"/>
        <end position="32"/>
    </location>
</feature>
<dbReference type="Pfam" id="PF05337">
    <property type="entry name" value="CSF-1"/>
    <property type="match status" value="1"/>
</dbReference>
<comment type="caution">
    <text evidence="23">The sequence shown here is derived from an EMBL/GenBank/DDBJ whole genome shotgun (WGS) entry which is preliminary data.</text>
</comment>
<comment type="function">
    <text evidence="17">Cytokine that plays an essential role in the regulation of survival, proliferation and differentiation of hematopoietic precursor cells, especially mononuclear phagocytes, such as macrophages and monocytes. Promotes the release of pro-inflammatory chemokines, and thereby plays an important role in innate immunity and in inflammatory processes. Plays an important role in the regulation of osteoclast proliferation and differentiation, the regulation of bone resorption, and is required for normal bone development. Required for normal male and female fertility. Promotes reorganization of the actin cytoskeleton, regulates formation of membrane ruffles, cell adhesion and cell migration. Plays a role in lipoprotein clearance.</text>
</comment>
<dbReference type="GO" id="GO:0005615">
    <property type="term" value="C:extracellular space"/>
    <property type="evidence" value="ECO:0007669"/>
    <property type="project" value="UniProtKB-KW"/>
</dbReference>
<evidence type="ECO:0000256" key="3">
    <source>
        <dbReference type="ARBA" id="ARBA00022475"/>
    </source>
</evidence>
<dbReference type="GO" id="GO:0002687">
    <property type="term" value="P:positive regulation of leukocyte migration"/>
    <property type="evidence" value="ECO:0007669"/>
    <property type="project" value="UniProtKB-ARBA"/>
</dbReference>
<evidence type="ECO:0000256" key="10">
    <source>
        <dbReference type="ARBA" id="ARBA00022974"/>
    </source>
</evidence>
<dbReference type="PANTHER" id="PTHR10058:SF0">
    <property type="entry name" value="MACROPHAGE COLONY-STIMULATING FACTOR 1"/>
    <property type="match status" value="1"/>
</dbReference>
<feature type="transmembrane region" description="Helical" evidence="21">
    <location>
        <begin position="195"/>
        <end position="217"/>
    </location>
</feature>
<keyword evidence="10" id="KW-0654">Proteoglycan</keyword>
<dbReference type="Gene3D" id="1.20.1250.10">
    <property type="match status" value="1"/>
</dbReference>
<organism evidence="23 24">
    <name type="scientific">Molossus molossus</name>
    <name type="common">Pallas' mastiff bat</name>
    <name type="synonym">Vespertilio molossus</name>
    <dbReference type="NCBI Taxonomy" id="27622"/>
    <lineage>
        <taxon>Eukaryota</taxon>
        <taxon>Metazoa</taxon>
        <taxon>Chordata</taxon>
        <taxon>Craniata</taxon>
        <taxon>Vertebrata</taxon>
        <taxon>Euteleostomi</taxon>
        <taxon>Mammalia</taxon>
        <taxon>Eutheria</taxon>
        <taxon>Laurasiatheria</taxon>
        <taxon>Chiroptera</taxon>
        <taxon>Yangochiroptera</taxon>
        <taxon>Molossidae</taxon>
        <taxon>Molossus</taxon>
    </lineage>
</organism>
<dbReference type="GO" id="GO:0045087">
    <property type="term" value="P:innate immune response"/>
    <property type="evidence" value="ECO:0007669"/>
    <property type="project" value="UniProtKB-KW"/>
</dbReference>
<dbReference type="InterPro" id="IPR008001">
    <property type="entry name" value="MCSF-1"/>
</dbReference>
<evidence type="ECO:0000256" key="9">
    <source>
        <dbReference type="ARBA" id="ARBA00022859"/>
    </source>
</evidence>
<dbReference type="GO" id="GO:0006954">
    <property type="term" value="P:inflammatory response"/>
    <property type="evidence" value="ECO:0007669"/>
    <property type="project" value="UniProtKB-KW"/>
</dbReference>